<dbReference type="EMBL" id="SDAM02000071">
    <property type="protein sequence ID" value="KAH6832356.1"/>
    <property type="molecule type" value="Genomic_DNA"/>
</dbReference>
<dbReference type="InterPro" id="IPR013216">
    <property type="entry name" value="Methyltransf_11"/>
</dbReference>
<dbReference type="PANTHER" id="PTHR44575">
    <property type="entry name" value="OS01G0589200 PROTEIN"/>
    <property type="match status" value="1"/>
</dbReference>
<protein>
    <submittedName>
        <fullName evidence="2">S-adenosyl-L-methionine-dependent methyltransferases superfamily protein</fullName>
    </submittedName>
</protein>
<accession>A0AAD4JFA2</accession>
<keyword evidence="2" id="KW-0808">Transferase</keyword>
<proteinExistence type="predicted"/>
<dbReference type="GO" id="GO:0009820">
    <property type="term" value="P:alkaloid metabolic process"/>
    <property type="evidence" value="ECO:0007669"/>
    <property type="project" value="UniProtKB-KW"/>
</dbReference>
<dbReference type="Gene3D" id="3.40.50.150">
    <property type="entry name" value="Vaccinia Virus protein VP39"/>
    <property type="match status" value="1"/>
</dbReference>
<evidence type="ECO:0000313" key="3">
    <source>
        <dbReference type="Proteomes" id="UP001190926"/>
    </source>
</evidence>
<sequence>MATDISEAQLKCAMQRANINYLHTPLSLSNDELVHSIGAEGSVDLITVTEAIHWLDDLPRFYSVATCLLRKPGGIIAVWGFRYNGMKISPEYDEAGKSWFQTTLPYWNSKTKAVFGGYQSLPFPFEGMGMGSEGKPLALDIAKEVSFEGNLRLLQSLSAVAAAKEEGVDLLAENAVEELEAAWGGADVVRSAVCKGFMLVGKVKV</sequence>
<dbReference type="GO" id="GO:0032259">
    <property type="term" value="P:methylation"/>
    <property type="evidence" value="ECO:0007669"/>
    <property type="project" value="UniProtKB-KW"/>
</dbReference>
<dbReference type="Proteomes" id="UP001190926">
    <property type="component" value="Unassembled WGS sequence"/>
</dbReference>
<name>A0AAD4JFA2_PERFH</name>
<dbReference type="SUPFAM" id="SSF53335">
    <property type="entry name" value="S-adenosyl-L-methionine-dependent methyltransferases"/>
    <property type="match status" value="1"/>
</dbReference>
<organism evidence="2 3">
    <name type="scientific">Perilla frutescens var. hirtella</name>
    <name type="common">Perilla citriodora</name>
    <name type="synonym">Perilla setoyensis</name>
    <dbReference type="NCBI Taxonomy" id="608512"/>
    <lineage>
        <taxon>Eukaryota</taxon>
        <taxon>Viridiplantae</taxon>
        <taxon>Streptophyta</taxon>
        <taxon>Embryophyta</taxon>
        <taxon>Tracheophyta</taxon>
        <taxon>Spermatophyta</taxon>
        <taxon>Magnoliopsida</taxon>
        <taxon>eudicotyledons</taxon>
        <taxon>Gunneridae</taxon>
        <taxon>Pentapetalae</taxon>
        <taxon>asterids</taxon>
        <taxon>lamiids</taxon>
        <taxon>Lamiales</taxon>
        <taxon>Lamiaceae</taxon>
        <taxon>Nepetoideae</taxon>
        <taxon>Elsholtzieae</taxon>
        <taxon>Perilla</taxon>
    </lineage>
</organism>
<dbReference type="InterPro" id="IPR029063">
    <property type="entry name" value="SAM-dependent_MTases_sf"/>
</dbReference>
<gene>
    <name evidence="2" type="ORF">C2S53_007216</name>
</gene>
<dbReference type="PANTHER" id="PTHR44575:SF2">
    <property type="entry name" value="OS01G0589200 PROTEIN"/>
    <property type="match status" value="1"/>
</dbReference>
<dbReference type="Pfam" id="PF08241">
    <property type="entry name" value="Methyltransf_11"/>
    <property type="match status" value="1"/>
</dbReference>
<dbReference type="AlphaFoldDB" id="A0AAD4JFA2"/>
<dbReference type="CDD" id="cd02440">
    <property type="entry name" value="AdoMet_MTases"/>
    <property type="match status" value="1"/>
</dbReference>
<feature type="domain" description="Methyltransferase type 11" evidence="1">
    <location>
        <begin position="2"/>
        <end position="77"/>
    </location>
</feature>
<keyword evidence="2" id="KW-0489">Methyltransferase</keyword>
<evidence type="ECO:0000259" key="1">
    <source>
        <dbReference type="Pfam" id="PF08241"/>
    </source>
</evidence>
<comment type="caution">
    <text evidence="2">The sequence shown here is derived from an EMBL/GenBank/DDBJ whole genome shotgun (WGS) entry which is preliminary data.</text>
</comment>
<reference evidence="2 3" key="1">
    <citation type="journal article" date="2021" name="Nat. Commun.">
        <title>Incipient diploidization of the medicinal plant Perilla within 10,000 years.</title>
        <authorList>
            <person name="Zhang Y."/>
            <person name="Shen Q."/>
            <person name="Leng L."/>
            <person name="Zhang D."/>
            <person name="Chen S."/>
            <person name="Shi Y."/>
            <person name="Ning Z."/>
            <person name="Chen S."/>
        </authorList>
    </citation>
    <scope>NUCLEOTIDE SEQUENCE [LARGE SCALE GENOMIC DNA]</scope>
    <source>
        <strain evidence="3">cv. PC099</strain>
    </source>
</reference>
<evidence type="ECO:0000313" key="2">
    <source>
        <dbReference type="EMBL" id="KAH6832356.1"/>
    </source>
</evidence>
<keyword evidence="3" id="KW-1185">Reference proteome</keyword>
<dbReference type="GO" id="GO:0008757">
    <property type="term" value="F:S-adenosylmethionine-dependent methyltransferase activity"/>
    <property type="evidence" value="ECO:0007669"/>
    <property type="project" value="InterPro"/>
</dbReference>